<evidence type="ECO:0000313" key="1">
    <source>
        <dbReference type="EMBL" id="GFN75200.1"/>
    </source>
</evidence>
<dbReference type="AlphaFoldDB" id="A0AAV3X4G8"/>
<name>A0AAV3X4G8_9GAST</name>
<dbReference type="Proteomes" id="UP000735302">
    <property type="component" value="Unassembled WGS sequence"/>
</dbReference>
<feature type="non-terminal residue" evidence="1">
    <location>
        <position position="72"/>
    </location>
</feature>
<proteinExistence type="predicted"/>
<evidence type="ECO:0000313" key="2">
    <source>
        <dbReference type="Proteomes" id="UP000735302"/>
    </source>
</evidence>
<keyword evidence="2" id="KW-1185">Reference proteome</keyword>
<accession>A0AAV3X4G8</accession>
<gene>
    <name evidence="1" type="ORF">PoB_000170600</name>
</gene>
<reference evidence="1 2" key="1">
    <citation type="journal article" date="2021" name="Elife">
        <title>Chloroplast acquisition without the gene transfer in kleptoplastic sea slugs, Plakobranchus ocellatus.</title>
        <authorList>
            <person name="Maeda T."/>
            <person name="Takahashi S."/>
            <person name="Yoshida T."/>
            <person name="Shimamura S."/>
            <person name="Takaki Y."/>
            <person name="Nagai Y."/>
            <person name="Toyoda A."/>
            <person name="Suzuki Y."/>
            <person name="Arimoto A."/>
            <person name="Ishii H."/>
            <person name="Satoh N."/>
            <person name="Nishiyama T."/>
            <person name="Hasebe M."/>
            <person name="Maruyama T."/>
            <person name="Minagawa J."/>
            <person name="Obokata J."/>
            <person name="Shigenobu S."/>
        </authorList>
    </citation>
    <scope>NUCLEOTIDE SEQUENCE [LARGE SCALE GENOMIC DNA]</scope>
</reference>
<sequence length="72" mass="8029">MWEACRDSYLPECHTRYSTGFCSFPCPGPGTLARELPGLAAANRDSLLFALMISHSRTHNQDICALLWLAML</sequence>
<organism evidence="1 2">
    <name type="scientific">Plakobranchus ocellatus</name>
    <dbReference type="NCBI Taxonomy" id="259542"/>
    <lineage>
        <taxon>Eukaryota</taxon>
        <taxon>Metazoa</taxon>
        <taxon>Spiralia</taxon>
        <taxon>Lophotrochozoa</taxon>
        <taxon>Mollusca</taxon>
        <taxon>Gastropoda</taxon>
        <taxon>Heterobranchia</taxon>
        <taxon>Euthyneura</taxon>
        <taxon>Panpulmonata</taxon>
        <taxon>Sacoglossa</taxon>
        <taxon>Placobranchoidea</taxon>
        <taxon>Plakobranchidae</taxon>
        <taxon>Plakobranchus</taxon>
    </lineage>
</organism>
<evidence type="ECO:0008006" key="3">
    <source>
        <dbReference type="Google" id="ProtNLM"/>
    </source>
</evidence>
<comment type="caution">
    <text evidence="1">The sequence shown here is derived from an EMBL/GenBank/DDBJ whole genome shotgun (WGS) entry which is preliminary data.</text>
</comment>
<protein>
    <recommendedName>
        <fullName evidence="3">ShKT domain-containing protein</fullName>
    </recommendedName>
</protein>
<dbReference type="EMBL" id="BLXT01000255">
    <property type="protein sequence ID" value="GFN75200.1"/>
    <property type="molecule type" value="Genomic_DNA"/>
</dbReference>